<accession>A0A6J5S852</accession>
<dbReference type="EMBL" id="LR796540">
    <property type="protein sequence ID" value="CAB4150229.1"/>
    <property type="molecule type" value="Genomic_DNA"/>
</dbReference>
<evidence type="ECO:0000313" key="5">
    <source>
        <dbReference type="EMBL" id="CAB4204929.1"/>
    </source>
</evidence>
<dbReference type="EMBL" id="LR797353">
    <property type="protein sequence ID" value="CAB4204929.1"/>
    <property type="molecule type" value="Genomic_DNA"/>
</dbReference>
<evidence type="ECO:0000313" key="2">
    <source>
        <dbReference type="EMBL" id="CAB4150229.1"/>
    </source>
</evidence>
<dbReference type="EMBL" id="LR798367">
    <property type="protein sequence ID" value="CAB5226583.1"/>
    <property type="molecule type" value="Genomic_DNA"/>
</dbReference>
<reference evidence="5" key="1">
    <citation type="submission" date="2020-05" db="EMBL/GenBank/DDBJ databases">
        <authorList>
            <person name="Chiriac C."/>
            <person name="Salcher M."/>
            <person name="Ghai R."/>
            <person name="Kavagutti S V."/>
        </authorList>
    </citation>
    <scope>NUCLEOTIDE SEQUENCE</scope>
</reference>
<feature type="transmembrane region" description="Helical" evidence="1">
    <location>
        <begin position="6"/>
        <end position="24"/>
    </location>
</feature>
<proteinExistence type="predicted"/>
<sequence length="66" mass="7305">MTPNEWAAVIGCVLAILTAVYSAMRFMVKSVMRELLPNGGNSLKDQVNRIEQRLDSLVDKLLADTP</sequence>
<evidence type="ECO:0000256" key="1">
    <source>
        <dbReference type="SAM" id="Phobius"/>
    </source>
</evidence>
<gene>
    <name evidence="3" type="ORF">UFOVP1063_18</name>
    <name evidence="4" type="ORF">UFOVP1285_14</name>
    <name evidence="5" type="ORF">UFOVP1405_4</name>
    <name evidence="6" type="ORF">UFOVP1513_6</name>
    <name evidence="2" type="ORF">UFOVP563_12</name>
</gene>
<dbReference type="EMBL" id="LR797023">
    <property type="protein sequence ID" value="CAB4180840.1"/>
    <property type="molecule type" value="Genomic_DNA"/>
</dbReference>
<name>A0A6J5S852_9CAUD</name>
<dbReference type="EMBL" id="LR797236">
    <property type="protein sequence ID" value="CAB4195193.1"/>
    <property type="molecule type" value="Genomic_DNA"/>
</dbReference>
<keyword evidence="1" id="KW-1133">Transmembrane helix</keyword>
<organism evidence="5">
    <name type="scientific">uncultured Caudovirales phage</name>
    <dbReference type="NCBI Taxonomy" id="2100421"/>
    <lineage>
        <taxon>Viruses</taxon>
        <taxon>Duplodnaviria</taxon>
        <taxon>Heunggongvirae</taxon>
        <taxon>Uroviricota</taxon>
        <taxon>Caudoviricetes</taxon>
        <taxon>Peduoviridae</taxon>
        <taxon>Maltschvirus</taxon>
        <taxon>Maltschvirus maltsch</taxon>
    </lineage>
</organism>
<evidence type="ECO:0000313" key="4">
    <source>
        <dbReference type="EMBL" id="CAB4195193.1"/>
    </source>
</evidence>
<evidence type="ECO:0000313" key="6">
    <source>
        <dbReference type="EMBL" id="CAB5226583.1"/>
    </source>
</evidence>
<keyword evidence="1" id="KW-0472">Membrane</keyword>
<evidence type="ECO:0000313" key="3">
    <source>
        <dbReference type="EMBL" id="CAB4180840.1"/>
    </source>
</evidence>
<protein>
    <submittedName>
        <fullName evidence="5">Uncharacterized protein</fullName>
    </submittedName>
</protein>
<keyword evidence="1" id="KW-0812">Transmembrane</keyword>